<protein>
    <submittedName>
        <fullName evidence="1">Uncharacterized protein</fullName>
    </submittedName>
</protein>
<evidence type="ECO:0000313" key="1">
    <source>
        <dbReference type="EMBL" id="KAK9702496.1"/>
    </source>
</evidence>
<dbReference type="Proteomes" id="UP001479436">
    <property type="component" value="Unassembled WGS sequence"/>
</dbReference>
<reference evidence="1 2" key="1">
    <citation type="submission" date="2023-04" db="EMBL/GenBank/DDBJ databases">
        <title>Genome of Basidiobolus ranarum AG-B5.</title>
        <authorList>
            <person name="Stajich J.E."/>
            <person name="Carter-House D."/>
            <person name="Gryganskyi A."/>
        </authorList>
    </citation>
    <scope>NUCLEOTIDE SEQUENCE [LARGE SCALE GENOMIC DNA]</scope>
    <source>
        <strain evidence="1 2">AG-B5</strain>
    </source>
</reference>
<organism evidence="1 2">
    <name type="scientific">Basidiobolus ranarum</name>
    <dbReference type="NCBI Taxonomy" id="34480"/>
    <lineage>
        <taxon>Eukaryota</taxon>
        <taxon>Fungi</taxon>
        <taxon>Fungi incertae sedis</taxon>
        <taxon>Zoopagomycota</taxon>
        <taxon>Entomophthoromycotina</taxon>
        <taxon>Basidiobolomycetes</taxon>
        <taxon>Basidiobolales</taxon>
        <taxon>Basidiobolaceae</taxon>
        <taxon>Basidiobolus</taxon>
    </lineage>
</organism>
<name>A0ABR2VUA5_9FUNG</name>
<gene>
    <name evidence="1" type="ORF">K7432_011205</name>
</gene>
<keyword evidence="2" id="KW-1185">Reference proteome</keyword>
<sequence>MLYIAAMAMGLEELTVTKRLFRNVYDVRRSDDSVLCRFHHNSQDEDILFSEDGRDQLWHCTAQVNGVTFRLSSDHFKYTNVKLNWEPHKFRASFSYESNFYTWVLETDDVVRCYSNKGITIAMISPTYGMSISSSKVYLPKGKPNVTSALISLLITTGFRILQKAEWEGLTFHELRRRLATSLEKDQKAIENSVMVASISSGVGNLPMLFM</sequence>
<comment type="caution">
    <text evidence="1">The sequence shown here is derived from an EMBL/GenBank/DDBJ whole genome shotgun (WGS) entry which is preliminary data.</text>
</comment>
<evidence type="ECO:0000313" key="2">
    <source>
        <dbReference type="Proteomes" id="UP001479436"/>
    </source>
</evidence>
<dbReference type="EMBL" id="JASJQH010007718">
    <property type="protein sequence ID" value="KAK9702496.1"/>
    <property type="molecule type" value="Genomic_DNA"/>
</dbReference>
<proteinExistence type="predicted"/>
<accession>A0ABR2VUA5</accession>